<dbReference type="InterPro" id="IPR002155">
    <property type="entry name" value="Thiolase"/>
</dbReference>
<feature type="active site" description="Proton acceptor" evidence="6">
    <location>
        <position position="333"/>
    </location>
</feature>
<dbReference type="GO" id="GO:0003985">
    <property type="term" value="F:acetyl-CoA C-acetyltransferase activity"/>
    <property type="evidence" value="ECO:0007669"/>
    <property type="project" value="UniProtKB-EC"/>
</dbReference>
<sequence length="378" mass="39170">MTTVKLIDAVRLPIGRYGGVYANVSVDQLGAAAVQALVKRQPAVTVDTVILGNVVGGGGNVARRVALAAGLDVTIPALTVDQQCASGLTSIALAWAQIASGQADCVLCGGVESTSQAPWQLQRPSRLYGRPPVIVSRPPLSAGDDSDLDMGVATEQLAQRLSISRQAQDQYAYESQHRYAQAQQQGILQSEISPFQHVTQDECPRPATTLTDLAQLPPVFSPTGTLTAGNSCPLNDGAGMVLLASADYCRRHHLTAGFEVLGSAAVGVSPVDFALGPVPAVAQLMARLQLTWADIDQVALNEAFAAQVLACLQQGHWPADKVNPTGGALAFGHPFGATGGILVRRLMTDLQQVPAAKLGLVAMCVGGGQGAALAVAKC</sequence>
<dbReference type="PANTHER" id="PTHR18919:SF107">
    <property type="entry name" value="ACETYL-COA ACETYLTRANSFERASE, CYTOSOLIC"/>
    <property type="match status" value="1"/>
</dbReference>
<dbReference type="Pfam" id="PF02803">
    <property type="entry name" value="Thiolase_C"/>
    <property type="match status" value="1"/>
</dbReference>
<dbReference type="AlphaFoldDB" id="A0A0R1H654"/>
<dbReference type="RefSeq" id="WP_057904466.1">
    <property type="nucleotide sequence ID" value="NZ_AZDA01000046.1"/>
</dbReference>
<evidence type="ECO:0000256" key="1">
    <source>
        <dbReference type="ARBA" id="ARBA00010982"/>
    </source>
</evidence>
<evidence type="ECO:0000256" key="7">
    <source>
        <dbReference type="RuleBase" id="RU003557"/>
    </source>
</evidence>
<dbReference type="PROSITE" id="PS00099">
    <property type="entry name" value="THIOLASE_3"/>
    <property type="match status" value="1"/>
</dbReference>
<accession>A0A0R1H654</accession>
<feature type="active site" description="Proton acceptor" evidence="6">
    <location>
        <position position="364"/>
    </location>
</feature>
<organism evidence="10 11">
    <name type="scientific">Loigolactobacillus bifermentans DSM 20003</name>
    <dbReference type="NCBI Taxonomy" id="1423726"/>
    <lineage>
        <taxon>Bacteria</taxon>
        <taxon>Bacillati</taxon>
        <taxon>Bacillota</taxon>
        <taxon>Bacilli</taxon>
        <taxon>Lactobacillales</taxon>
        <taxon>Lactobacillaceae</taxon>
        <taxon>Loigolactobacillus</taxon>
    </lineage>
</organism>
<keyword evidence="11" id="KW-1185">Reference proteome</keyword>
<evidence type="ECO:0000313" key="10">
    <source>
        <dbReference type="EMBL" id="KRK39090.1"/>
    </source>
</evidence>
<comment type="similarity">
    <text evidence="1 7">Belongs to the thiolase-like superfamily. Thiolase family.</text>
</comment>
<dbReference type="SUPFAM" id="SSF53901">
    <property type="entry name" value="Thiolase-like"/>
    <property type="match status" value="2"/>
</dbReference>
<dbReference type="Gene3D" id="3.40.47.10">
    <property type="match status" value="1"/>
</dbReference>
<evidence type="ECO:0000256" key="5">
    <source>
        <dbReference type="ARBA" id="ARBA00030755"/>
    </source>
</evidence>
<feature type="active site" description="Acyl-thioester intermediate" evidence="6">
    <location>
        <position position="84"/>
    </location>
</feature>
<evidence type="ECO:0000259" key="9">
    <source>
        <dbReference type="Pfam" id="PF02803"/>
    </source>
</evidence>
<dbReference type="InterPro" id="IPR020616">
    <property type="entry name" value="Thiolase_N"/>
</dbReference>
<dbReference type="CDD" id="cd00751">
    <property type="entry name" value="thiolase"/>
    <property type="match status" value="1"/>
</dbReference>
<dbReference type="PIRSF" id="PIRSF000429">
    <property type="entry name" value="Ac-CoA_Ac_transf"/>
    <property type="match status" value="1"/>
</dbReference>
<dbReference type="Pfam" id="PF00108">
    <property type="entry name" value="Thiolase_N"/>
    <property type="match status" value="1"/>
</dbReference>
<dbReference type="InterPro" id="IPR020613">
    <property type="entry name" value="Thiolase_CS"/>
</dbReference>
<feature type="domain" description="Thiolase N-terminal" evidence="8">
    <location>
        <begin position="5"/>
        <end position="246"/>
    </location>
</feature>
<dbReference type="InterPro" id="IPR020617">
    <property type="entry name" value="Thiolase_C"/>
</dbReference>
<dbReference type="PANTHER" id="PTHR18919">
    <property type="entry name" value="ACETYL-COA C-ACYLTRANSFERASE"/>
    <property type="match status" value="1"/>
</dbReference>
<dbReference type="OrthoDB" id="9764892at2"/>
<feature type="domain" description="Thiolase C-terminal" evidence="9">
    <location>
        <begin position="262"/>
        <end position="376"/>
    </location>
</feature>
<reference evidence="10 11" key="1">
    <citation type="journal article" date="2015" name="Genome Announc.">
        <title>Expanding the biotechnology potential of lactobacilli through comparative genomics of 213 strains and associated genera.</title>
        <authorList>
            <person name="Sun Z."/>
            <person name="Harris H.M."/>
            <person name="McCann A."/>
            <person name="Guo C."/>
            <person name="Argimon S."/>
            <person name="Zhang W."/>
            <person name="Yang X."/>
            <person name="Jeffery I.B."/>
            <person name="Cooney J.C."/>
            <person name="Kagawa T.F."/>
            <person name="Liu W."/>
            <person name="Song Y."/>
            <person name="Salvetti E."/>
            <person name="Wrobel A."/>
            <person name="Rasinkangas P."/>
            <person name="Parkhill J."/>
            <person name="Rea M.C."/>
            <person name="O'Sullivan O."/>
            <person name="Ritari J."/>
            <person name="Douillard F.P."/>
            <person name="Paul Ross R."/>
            <person name="Yang R."/>
            <person name="Briner A.E."/>
            <person name="Felis G.E."/>
            <person name="de Vos W.M."/>
            <person name="Barrangou R."/>
            <person name="Klaenhammer T.R."/>
            <person name="Caufield P.W."/>
            <person name="Cui Y."/>
            <person name="Zhang H."/>
            <person name="O'Toole P.W."/>
        </authorList>
    </citation>
    <scope>NUCLEOTIDE SEQUENCE [LARGE SCALE GENOMIC DNA]</scope>
    <source>
        <strain evidence="10 11">DSM 20003</strain>
    </source>
</reference>
<dbReference type="EMBL" id="AZDA01000046">
    <property type="protein sequence ID" value="KRK39090.1"/>
    <property type="molecule type" value="Genomic_DNA"/>
</dbReference>
<evidence type="ECO:0000256" key="3">
    <source>
        <dbReference type="ARBA" id="ARBA00022679"/>
    </source>
</evidence>
<dbReference type="PROSITE" id="PS00737">
    <property type="entry name" value="THIOLASE_2"/>
    <property type="match status" value="1"/>
</dbReference>
<dbReference type="STRING" id="1423726.FC07_GL002810"/>
<evidence type="ECO:0000313" key="11">
    <source>
        <dbReference type="Proteomes" id="UP000051461"/>
    </source>
</evidence>
<dbReference type="Proteomes" id="UP000051461">
    <property type="component" value="Unassembled WGS sequence"/>
</dbReference>
<keyword evidence="4 7" id="KW-0012">Acyltransferase</keyword>
<dbReference type="InterPro" id="IPR020610">
    <property type="entry name" value="Thiolase_AS"/>
</dbReference>
<evidence type="ECO:0000256" key="4">
    <source>
        <dbReference type="ARBA" id="ARBA00023315"/>
    </source>
</evidence>
<proteinExistence type="inferred from homology"/>
<comment type="caution">
    <text evidence="10">The sequence shown here is derived from an EMBL/GenBank/DDBJ whole genome shotgun (WGS) entry which is preliminary data.</text>
</comment>
<evidence type="ECO:0000259" key="8">
    <source>
        <dbReference type="Pfam" id="PF00108"/>
    </source>
</evidence>
<dbReference type="PATRIC" id="fig|1423726.3.peg.2919"/>
<evidence type="ECO:0000256" key="6">
    <source>
        <dbReference type="PIRSR" id="PIRSR000429-1"/>
    </source>
</evidence>
<keyword evidence="3 7" id="KW-0808">Transferase</keyword>
<dbReference type="InterPro" id="IPR016039">
    <property type="entry name" value="Thiolase-like"/>
</dbReference>
<dbReference type="NCBIfam" id="TIGR01930">
    <property type="entry name" value="AcCoA-C-Actrans"/>
    <property type="match status" value="1"/>
</dbReference>
<name>A0A0R1H654_9LACO</name>
<evidence type="ECO:0000256" key="2">
    <source>
        <dbReference type="ARBA" id="ARBA00012705"/>
    </source>
</evidence>
<dbReference type="EC" id="2.3.1.9" evidence="2"/>
<protein>
    <recommendedName>
        <fullName evidence="2">acetyl-CoA C-acetyltransferase</fullName>
        <ecNumber evidence="2">2.3.1.9</ecNumber>
    </recommendedName>
    <alternativeName>
        <fullName evidence="5">Acetoacetyl-CoA thiolase</fullName>
    </alternativeName>
</protein>
<gene>
    <name evidence="10" type="ORF">FC07_GL002810</name>
</gene>